<dbReference type="KEGG" id="pfy:PFICI_11709"/>
<evidence type="ECO:0000313" key="2">
    <source>
        <dbReference type="Proteomes" id="UP000030651"/>
    </source>
</evidence>
<accession>W3WT60</accession>
<dbReference type="RefSeq" id="XP_007838481.1">
    <property type="nucleotide sequence ID" value="XM_007840290.1"/>
</dbReference>
<evidence type="ECO:0000313" key="1">
    <source>
        <dbReference type="EMBL" id="ETS76322.1"/>
    </source>
</evidence>
<reference evidence="2" key="1">
    <citation type="journal article" date="2015" name="BMC Genomics">
        <title>Genomic and transcriptomic analysis of the endophytic fungus Pestalotiopsis fici reveals its lifestyle and high potential for synthesis of natural products.</title>
        <authorList>
            <person name="Wang X."/>
            <person name="Zhang X."/>
            <person name="Liu L."/>
            <person name="Xiang M."/>
            <person name="Wang W."/>
            <person name="Sun X."/>
            <person name="Che Y."/>
            <person name="Guo L."/>
            <person name="Liu G."/>
            <person name="Guo L."/>
            <person name="Wang C."/>
            <person name="Yin W.B."/>
            <person name="Stadler M."/>
            <person name="Zhang X."/>
            <person name="Liu X."/>
        </authorList>
    </citation>
    <scope>NUCLEOTIDE SEQUENCE [LARGE SCALE GENOMIC DNA]</scope>
    <source>
        <strain evidence="2">W106-1 / CGMCC3.15140</strain>
    </source>
</reference>
<dbReference type="AlphaFoldDB" id="W3WT60"/>
<name>W3WT60_PESFW</name>
<dbReference type="GeneID" id="19276722"/>
<dbReference type="InParanoid" id="W3WT60"/>
<protein>
    <submittedName>
        <fullName evidence="1">Uncharacterized protein</fullName>
    </submittedName>
</protein>
<keyword evidence="2" id="KW-1185">Reference proteome</keyword>
<dbReference type="EMBL" id="KI912117">
    <property type="protein sequence ID" value="ETS76322.1"/>
    <property type="molecule type" value="Genomic_DNA"/>
</dbReference>
<dbReference type="HOGENOM" id="CLU_2062305_0_0_1"/>
<organism evidence="1 2">
    <name type="scientific">Pestalotiopsis fici (strain W106-1 / CGMCC3.15140)</name>
    <dbReference type="NCBI Taxonomy" id="1229662"/>
    <lineage>
        <taxon>Eukaryota</taxon>
        <taxon>Fungi</taxon>
        <taxon>Dikarya</taxon>
        <taxon>Ascomycota</taxon>
        <taxon>Pezizomycotina</taxon>
        <taxon>Sordariomycetes</taxon>
        <taxon>Xylariomycetidae</taxon>
        <taxon>Amphisphaeriales</taxon>
        <taxon>Sporocadaceae</taxon>
        <taxon>Pestalotiopsis</taxon>
    </lineage>
</organism>
<sequence>MRVYFDTHPFQLLHLFERFPHFEPILELRLASPGYISPPQPPPLILISAWWPISPGCIVCVLYFPDERRSLGGSKHRNVVWLTHNEFVDAVQNGKGLGMCTGTGQEQTDAAARGFQAGF</sequence>
<dbReference type="Proteomes" id="UP000030651">
    <property type="component" value="Unassembled WGS sequence"/>
</dbReference>
<gene>
    <name evidence="1" type="ORF">PFICI_11709</name>
</gene>
<proteinExistence type="predicted"/>